<dbReference type="PANTHER" id="PTHR44591:SF18">
    <property type="entry name" value="REGULATORY PROTEIN"/>
    <property type="match status" value="1"/>
</dbReference>
<dbReference type="Pfam" id="PF00072">
    <property type="entry name" value="Response_reg"/>
    <property type="match status" value="1"/>
</dbReference>
<accession>A0A7J0BK36</accession>
<protein>
    <submittedName>
        <fullName evidence="4">Response regulator</fullName>
    </submittedName>
</protein>
<sequence>MGGPCILVVDDELSFRLFLKTLFETGGYQVIAARNGKEGLEKARTKRPACIVLDVMMPERGGLEMYKGLKTTSELRDIPVVMLSAVAAKGFAHALKMIGLAAEELPPPDAYVEKPPRPGPLLEVVRGLVDQPAPPIDTKTG</sequence>
<dbReference type="PROSITE" id="PS50110">
    <property type="entry name" value="RESPONSE_REGULATORY"/>
    <property type="match status" value="1"/>
</dbReference>
<dbReference type="GO" id="GO:0000160">
    <property type="term" value="P:phosphorelay signal transduction system"/>
    <property type="evidence" value="ECO:0007669"/>
    <property type="project" value="InterPro"/>
</dbReference>
<proteinExistence type="predicted"/>
<dbReference type="InterPro" id="IPR011006">
    <property type="entry name" value="CheY-like_superfamily"/>
</dbReference>
<feature type="modified residue" description="4-aspartylphosphate" evidence="2">
    <location>
        <position position="54"/>
    </location>
</feature>
<gene>
    <name evidence="4" type="ORF">DSM101010T_23030</name>
</gene>
<dbReference type="Gene3D" id="3.40.50.2300">
    <property type="match status" value="1"/>
</dbReference>
<dbReference type="InterPro" id="IPR001789">
    <property type="entry name" value="Sig_transdc_resp-reg_receiver"/>
</dbReference>
<dbReference type="SUPFAM" id="SSF52172">
    <property type="entry name" value="CheY-like"/>
    <property type="match status" value="1"/>
</dbReference>
<dbReference type="RefSeq" id="WP_174405580.1">
    <property type="nucleotide sequence ID" value="NZ_BLVO01000013.1"/>
</dbReference>
<evidence type="ECO:0000256" key="2">
    <source>
        <dbReference type="PROSITE-ProRule" id="PRU00169"/>
    </source>
</evidence>
<evidence type="ECO:0000259" key="3">
    <source>
        <dbReference type="PROSITE" id="PS50110"/>
    </source>
</evidence>
<name>A0A7J0BK36_9BACT</name>
<organism evidence="4 5">
    <name type="scientific">Desulfovibrio subterraneus</name>
    <dbReference type="NCBI Taxonomy" id="2718620"/>
    <lineage>
        <taxon>Bacteria</taxon>
        <taxon>Pseudomonadati</taxon>
        <taxon>Thermodesulfobacteriota</taxon>
        <taxon>Desulfovibrionia</taxon>
        <taxon>Desulfovibrionales</taxon>
        <taxon>Desulfovibrionaceae</taxon>
        <taxon>Desulfovibrio</taxon>
    </lineage>
</organism>
<dbReference type="Proteomes" id="UP000503840">
    <property type="component" value="Unassembled WGS sequence"/>
</dbReference>
<dbReference type="EMBL" id="BLVO01000013">
    <property type="protein sequence ID" value="GFM33938.1"/>
    <property type="molecule type" value="Genomic_DNA"/>
</dbReference>
<dbReference type="PANTHER" id="PTHR44591">
    <property type="entry name" value="STRESS RESPONSE REGULATOR PROTEIN 1"/>
    <property type="match status" value="1"/>
</dbReference>
<reference evidence="4 5" key="1">
    <citation type="submission" date="2020-05" db="EMBL/GenBank/DDBJ databases">
        <title>Draft genome sequence of Desulfovibrio sp. strain HN2T.</title>
        <authorList>
            <person name="Ueno A."/>
            <person name="Tamazawa S."/>
            <person name="Tamamura S."/>
            <person name="Murakami T."/>
            <person name="Kiyama T."/>
            <person name="Inomata H."/>
            <person name="Amano Y."/>
            <person name="Miyakawa K."/>
            <person name="Tamaki H."/>
            <person name="Naganuma T."/>
            <person name="Kaneko K."/>
        </authorList>
    </citation>
    <scope>NUCLEOTIDE SEQUENCE [LARGE SCALE GENOMIC DNA]</scope>
    <source>
        <strain evidence="4 5">HN2</strain>
    </source>
</reference>
<dbReference type="InterPro" id="IPR050595">
    <property type="entry name" value="Bact_response_regulator"/>
</dbReference>
<dbReference type="AlphaFoldDB" id="A0A7J0BK36"/>
<evidence type="ECO:0000313" key="4">
    <source>
        <dbReference type="EMBL" id="GFM33938.1"/>
    </source>
</evidence>
<dbReference type="SMART" id="SM00448">
    <property type="entry name" value="REC"/>
    <property type="match status" value="1"/>
</dbReference>
<comment type="caution">
    <text evidence="4">The sequence shown here is derived from an EMBL/GenBank/DDBJ whole genome shotgun (WGS) entry which is preliminary data.</text>
</comment>
<keyword evidence="1 2" id="KW-0597">Phosphoprotein</keyword>
<keyword evidence="5" id="KW-1185">Reference proteome</keyword>
<feature type="domain" description="Response regulatory" evidence="3">
    <location>
        <begin position="5"/>
        <end position="129"/>
    </location>
</feature>
<evidence type="ECO:0000256" key="1">
    <source>
        <dbReference type="ARBA" id="ARBA00022553"/>
    </source>
</evidence>
<evidence type="ECO:0000313" key="5">
    <source>
        <dbReference type="Proteomes" id="UP000503840"/>
    </source>
</evidence>